<reference evidence="2" key="1">
    <citation type="submission" date="2023-07" db="EMBL/GenBank/DDBJ databases">
        <title>Sequencing the genomes of 1000 actinobacteria strains.</title>
        <authorList>
            <person name="Klenk H.-P."/>
        </authorList>
    </citation>
    <scope>NUCLEOTIDE SEQUENCE</scope>
    <source>
        <strain evidence="2">DSM 44707</strain>
    </source>
</reference>
<dbReference type="Proteomes" id="UP001183643">
    <property type="component" value="Unassembled WGS sequence"/>
</dbReference>
<feature type="region of interest" description="Disordered" evidence="1">
    <location>
        <begin position="38"/>
        <end position="68"/>
    </location>
</feature>
<keyword evidence="3" id="KW-1185">Reference proteome</keyword>
<evidence type="ECO:0000256" key="1">
    <source>
        <dbReference type="SAM" id="MobiDB-lite"/>
    </source>
</evidence>
<evidence type="ECO:0000313" key="3">
    <source>
        <dbReference type="Proteomes" id="UP001183643"/>
    </source>
</evidence>
<gene>
    <name evidence="2" type="ORF">J2S41_002396</name>
</gene>
<dbReference type="AlphaFoldDB" id="A0AAE3YKQ9"/>
<proteinExistence type="predicted"/>
<evidence type="ECO:0000313" key="2">
    <source>
        <dbReference type="EMBL" id="MDR7275618.1"/>
    </source>
</evidence>
<dbReference type="RefSeq" id="WP_310366805.1">
    <property type="nucleotide sequence ID" value="NZ_JAVDYB010000001.1"/>
</dbReference>
<dbReference type="EMBL" id="JAVDYB010000001">
    <property type="protein sequence ID" value="MDR7275618.1"/>
    <property type="molecule type" value="Genomic_DNA"/>
</dbReference>
<sequence length="154" mass="16736">MRPRTDELLVRVGERDLGGLGALQDVADDGVAYLGRGRRRDAEERAPRGRTSSGVMSESPEAMTNSSYRVGLSTASSGYREAAVGRRYTGRILARVAPASSLVRGRRIDGGATRADRRGRREDLIHVSESRRDVFRGSLDSLTGRRAPNPATPL</sequence>
<accession>A0AAE3YKQ9</accession>
<feature type="compositionally biased region" description="Polar residues" evidence="1">
    <location>
        <begin position="51"/>
        <end position="68"/>
    </location>
</feature>
<organism evidence="2 3">
    <name type="scientific">Catenuloplanes atrovinosus</name>
    <dbReference type="NCBI Taxonomy" id="137266"/>
    <lineage>
        <taxon>Bacteria</taxon>
        <taxon>Bacillati</taxon>
        <taxon>Actinomycetota</taxon>
        <taxon>Actinomycetes</taxon>
        <taxon>Micromonosporales</taxon>
        <taxon>Micromonosporaceae</taxon>
        <taxon>Catenuloplanes</taxon>
    </lineage>
</organism>
<protein>
    <submittedName>
        <fullName evidence="2">Uncharacterized protein</fullName>
    </submittedName>
</protein>
<name>A0AAE3YKQ9_9ACTN</name>
<comment type="caution">
    <text evidence="2">The sequence shown here is derived from an EMBL/GenBank/DDBJ whole genome shotgun (WGS) entry which is preliminary data.</text>
</comment>
<feature type="region of interest" description="Disordered" evidence="1">
    <location>
        <begin position="135"/>
        <end position="154"/>
    </location>
</feature>